<evidence type="ECO:0000256" key="3">
    <source>
        <dbReference type="ARBA" id="ARBA00022448"/>
    </source>
</evidence>
<dbReference type="GO" id="GO:1902603">
    <property type="term" value="P:carnitine transmembrane transport"/>
    <property type="evidence" value="ECO:0007669"/>
    <property type="project" value="TreeGrafter"/>
</dbReference>
<evidence type="ECO:0000313" key="11">
    <source>
        <dbReference type="EMBL" id="KCV67452.1"/>
    </source>
</evidence>
<evidence type="ECO:0000256" key="10">
    <source>
        <dbReference type="RuleBase" id="RU000488"/>
    </source>
</evidence>
<dbReference type="GO" id="GO:0015227">
    <property type="term" value="F:O-acyl-L-carnitine transmembrane transporter activity"/>
    <property type="evidence" value="ECO:0007669"/>
    <property type="project" value="TreeGrafter"/>
</dbReference>
<evidence type="ECO:0000256" key="8">
    <source>
        <dbReference type="ARBA" id="ARBA00023136"/>
    </source>
</evidence>
<dbReference type="Pfam" id="PF00153">
    <property type="entry name" value="Mito_carr"/>
    <property type="match status" value="2"/>
</dbReference>
<dbReference type="InterPro" id="IPR023395">
    <property type="entry name" value="MCP_dom_sf"/>
</dbReference>
<evidence type="ECO:0000256" key="2">
    <source>
        <dbReference type="ARBA" id="ARBA00006375"/>
    </source>
</evidence>
<dbReference type="OMA" id="CEAGICD"/>
<evidence type="ECO:0000256" key="7">
    <source>
        <dbReference type="ARBA" id="ARBA00023128"/>
    </source>
</evidence>
<dbReference type="AlphaFoldDB" id="A0A058Z1S3"/>
<comment type="similarity">
    <text evidence="2 10">Belongs to the mitochondrial carrier (TC 2.A.29) family.</text>
</comment>
<keyword evidence="5" id="KW-0677">Repeat</keyword>
<keyword evidence="4 9" id="KW-0812">Transmembrane</keyword>
<dbReference type="InterPro" id="IPR050567">
    <property type="entry name" value="Mitochondrial_Carrier"/>
</dbReference>
<dbReference type="Gene3D" id="1.50.40.10">
    <property type="entry name" value="Mitochondrial carrier domain"/>
    <property type="match status" value="1"/>
</dbReference>
<dbReference type="Proteomes" id="UP000030693">
    <property type="component" value="Unassembled WGS sequence"/>
</dbReference>
<keyword evidence="6" id="KW-1133">Transmembrane helix</keyword>
<dbReference type="PROSITE" id="PS50920">
    <property type="entry name" value="SOLCAR"/>
    <property type="match status" value="2"/>
</dbReference>
<evidence type="ECO:0000256" key="6">
    <source>
        <dbReference type="ARBA" id="ARBA00022989"/>
    </source>
</evidence>
<keyword evidence="3 10" id="KW-0813">Transport</keyword>
<dbReference type="eggNOG" id="KOG0758">
    <property type="taxonomic scope" value="Eukaryota"/>
</dbReference>
<comment type="subcellular location">
    <subcellularLocation>
        <location evidence="1">Mitochondrion membrane</location>
        <topology evidence="1">Multi-pass membrane protein</topology>
    </subcellularLocation>
</comment>
<keyword evidence="12" id="KW-1185">Reference proteome</keyword>
<dbReference type="PANTHER" id="PTHR45624:SF4">
    <property type="entry name" value="CONGESTED-LIKE TRACHEA PROTEIN-RELATED"/>
    <property type="match status" value="1"/>
</dbReference>
<dbReference type="GO" id="GO:0006839">
    <property type="term" value="P:mitochondrial transport"/>
    <property type="evidence" value="ECO:0007669"/>
    <property type="project" value="TreeGrafter"/>
</dbReference>
<accession>A0A058Z1S3</accession>
<dbReference type="InterPro" id="IPR018108">
    <property type="entry name" value="MCP_transmembrane"/>
</dbReference>
<feature type="repeat" description="Solcar" evidence="9">
    <location>
        <begin position="54"/>
        <end position="140"/>
    </location>
</feature>
<dbReference type="GeneID" id="20530816"/>
<evidence type="ECO:0000313" key="12">
    <source>
        <dbReference type="Proteomes" id="UP000030693"/>
    </source>
</evidence>
<dbReference type="STRING" id="691883.A0A058Z1S3"/>
<evidence type="ECO:0000256" key="4">
    <source>
        <dbReference type="ARBA" id="ARBA00022692"/>
    </source>
</evidence>
<feature type="repeat" description="Solcar" evidence="9">
    <location>
        <begin position="1"/>
        <end position="45"/>
    </location>
</feature>
<organism evidence="11">
    <name type="scientific">Fonticula alba</name>
    <name type="common">Slime mold</name>
    <dbReference type="NCBI Taxonomy" id="691883"/>
    <lineage>
        <taxon>Eukaryota</taxon>
        <taxon>Rotosphaerida</taxon>
        <taxon>Fonticulaceae</taxon>
        <taxon>Fonticula</taxon>
    </lineage>
</organism>
<dbReference type="RefSeq" id="XP_009498128.1">
    <property type="nucleotide sequence ID" value="XM_009499853.1"/>
</dbReference>
<keyword evidence="8 9" id="KW-0472">Membrane</keyword>
<evidence type="ECO:0000256" key="5">
    <source>
        <dbReference type="ARBA" id="ARBA00022737"/>
    </source>
</evidence>
<sequence length="146" mass="15831">MVDCIKQTARESGVRGLFTGTCATLLRDVPASFTYFITYEYLKTQFIDEKTGKISTPSTLLAGGLAGVTNWLVGLPADTLKSRVQTAAPGVYPRGVRDAFATLIRTEGPTALYRGLLPVLLRAFPANAACFWGVETARSFMDRVGF</sequence>
<reference evidence="11" key="1">
    <citation type="submission" date="2013-04" db="EMBL/GenBank/DDBJ databases">
        <title>The Genome Sequence of Fonticula alba ATCC 38817.</title>
        <authorList>
            <consortium name="The Broad Institute Genomics Platform"/>
            <person name="Russ C."/>
            <person name="Cuomo C."/>
            <person name="Burger G."/>
            <person name="Gray M.W."/>
            <person name="Holland P.W.H."/>
            <person name="King N."/>
            <person name="Lang F.B.F."/>
            <person name="Roger A.J."/>
            <person name="Ruiz-Trillo I."/>
            <person name="Brown M."/>
            <person name="Walker B."/>
            <person name="Young S."/>
            <person name="Zeng Q."/>
            <person name="Gargeya S."/>
            <person name="Fitzgerald M."/>
            <person name="Haas B."/>
            <person name="Abouelleil A."/>
            <person name="Allen A.W."/>
            <person name="Alvarado L."/>
            <person name="Arachchi H.M."/>
            <person name="Berlin A.M."/>
            <person name="Chapman S.B."/>
            <person name="Gainer-Dewar J."/>
            <person name="Goldberg J."/>
            <person name="Griggs A."/>
            <person name="Gujja S."/>
            <person name="Hansen M."/>
            <person name="Howarth C."/>
            <person name="Imamovic A."/>
            <person name="Ireland A."/>
            <person name="Larimer J."/>
            <person name="McCowan C."/>
            <person name="Murphy C."/>
            <person name="Pearson M."/>
            <person name="Poon T.W."/>
            <person name="Priest M."/>
            <person name="Roberts A."/>
            <person name="Saif S."/>
            <person name="Shea T."/>
            <person name="Sisk P."/>
            <person name="Sykes S."/>
            <person name="Wortman J."/>
            <person name="Nusbaum C."/>
            <person name="Birren B."/>
        </authorList>
    </citation>
    <scope>NUCLEOTIDE SEQUENCE [LARGE SCALE GENOMIC DNA]</scope>
    <source>
        <strain evidence="11">ATCC 38817</strain>
    </source>
</reference>
<proteinExistence type="inferred from homology"/>
<dbReference type="SUPFAM" id="SSF103506">
    <property type="entry name" value="Mitochondrial carrier"/>
    <property type="match status" value="1"/>
</dbReference>
<protein>
    <submittedName>
        <fullName evidence="11">Solute carrier family 25, member 46</fullName>
    </submittedName>
</protein>
<name>A0A058Z1S3_FONAL</name>
<evidence type="ECO:0000256" key="9">
    <source>
        <dbReference type="PROSITE-ProRule" id="PRU00282"/>
    </source>
</evidence>
<keyword evidence="7" id="KW-0496">Mitochondrion</keyword>
<dbReference type="EMBL" id="KB932218">
    <property type="protein sequence ID" value="KCV67452.1"/>
    <property type="molecule type" value="Genomic_DNA"/>
</dbReference>
<dbReference type="GO" id="GO:0031966">
    <property type="term" value="C:mitochondrial membrane"/>
    <property type="evidence" value="ECO:0007669"/>
    <property type="project" value="UniProtKB-SubCell"/>
</dbReference>
<gene>
    <name evidence="11" type="ORF">H696_06091</name>
</gene>
<evidence type="ECO:0000256" key="1">
    <source>
        <dbReference type="ARBA" id="ARBA00004225"/>
    </source>
</evidence>
<dbReference type="PANTHER" id="PTHR45624">
    <property type="entry name" value="MITOCHONDRIAL BASIC AMINO ACIDS TRANSPORTER-RELATED"/>
    <property type="match status" value="1"/>
</dbReference>
<dbReference type="OrthoDB" id="14252at2759"/>